<feature type="signal peptide" evidence="15">
    <location>
        <begin position="1"/>
        <end position="19"/>
    </location>
</feature>
<evidence type="ECO:0000256" key="15">
    <source>
        <dbReference type="SAM" id="SignalP"/>
    </source>
</evidence>
<evidence type="ECO:0000256" key="2">
    <source>
        <dbReference type="ARBA" id="ARBA00004922"/>
    </source>
</evidence>
<feature type="active site" description="Proton donor" evidence="11">
    <location>
        <position position="120"/>
    </location>
</feature>
<dbReference type="GO" id="GO:0005783">
    <property type="term" value="C:endoplasmic reticulum"/>
    <property type="evidence" value="ECO:0007669"/>
    <property type="project" value="TreeGrafter"/>
</dbReference>
<evidence type="ECO:0000256" key="4">
    <source>
        <dbReference type="ARBA" id="ARBA00022729"/>
    </source>
</evidence>
<evidence type="ECO:0000313" key="17">
    <source>
        <dbReference type="Proteomes" id="UP001385951"/>
    </source>
</evidence>
<feature type="chain" id="PRO_5043743391" description="alpha-1,2-Mannosidase" evidence="15">
    <location>
        <begin position="20"/>
        <end position="537"/>
    </location>
</feature>
<dbReference type="PANTHER" id="PTHR11742">
    <property type="entry name" value="MANNOSYL-OLIGOSACCHARIDE ALPHA-1,2-MANNOSIDASE-RELATED"/>
    <property type="match status" value="1"/>
</dbReference>
<keyword evidence="8 14" id="KW-0326">Glycosidase</keyword>
<comment type="cofactor">
    <cofactor evidence="1 12">
        <name>Ca(2+)</name>
        <dbReference type="ChEBI" id="CHEBI:29108"/>
    </cofactor>
</comment>
<organism evidence="16 17">
    <name type="scientific">Cerrena zonata</name>
    <dbReference type="NCBI Taxonomy" id="2478898"/>
    <lineage>
        <taxon>Eukaryota</taxon>
        <taxon>Fungi</taxon>
        <taxon>Dikarya</taxon>
        <taxon>Basidiomycota</taxon>
        <taxon>Agaricomycotina</taxon>
        <taxon>Agaricomycetes</taxon>
        <taxon>Polyporales</taxon>
        <taxon>Cerrenaceae</taxon>
        <taxon>Cerrena</taxon>
    </lineage>
</organism>
<accession>A0AAW0FAP5</accession>
<evidence type="ECO:0000256" key="11">
    <source>
        <dbReference type="PIRSR" id="PIRSR601382-1"/>
    </source>
</evidence>
<dbReference type="SUPFAM" id="SSF48225">
    <property type="entry name" value="Seven-hairpin glycosidases"/>
    <property type="match status" value="1"/>
</dbReference>
<feature type="binding site" evidence="12">
    <location>
        <position position="488"/>
    </location>
    <ligand>
        <name>Ca(2+)</name>
        <dbReference type="ChEBI" id="CHEBI:29108"/>
    </ligand>
</feature>
<evidence type="ECO:0000256" key="1">
    <source>
        <dbReference type="ARBA" id="ARBA00001913"/>
    </source>
</evidence>
<dbReference type="PRINTS" id="PR00747">
    <property type="entry name" value="GLYHDRLASE47"/>
</dbReference>
<feature type="disulfide bond" evidence="13">
    <location>
        <begin position="316"/>
        <end position="345"/>
    </location>
</feature>
<keyword evidence="5 14" id="KW-0378">Hydrolase</keyword>
<evidence type="ECO:0000256" key="9">
    <source>
        <dbReference type="ARBA" id="ARBA00047669"/>
    </source>
</evidence>
<sequence>MSFRKLALAVLVATASVHGGRVQDPFLTLPSDAATQRQAVKDIFTKSFTAYKEIAFPHDDLTPVSKSFTDGRNGWGASVVDAMSTMIIMGLDDLFTDAVDFASKIDFSVSHTTDSVSVFETTIRYLGGLLSAFELSGEKYPVLVTKAKEVADKMAFAFHTDLSPIPFGHIDFNTSIAEIATSNIAEAGTLTLEWSRLTKHTGNDTYRALTENSVRHIAGLPAPLPALAPQGIDPSTGNFVGAFLSWGGGSDSYFEYLIKYARITNTKDTLFADTWHTAVDSSIKNLARTSTVGNLQYLADREDDGTIRHIGSHLQCFHAGNWLYGGRLLNNQSIIDFGLKLNEACWNTYASTATGIGPEAFGYFSSDGNFTGSNPSASDIAFYNQHGFFLLPGSTEYILRPEVLESNFYAWRVTGDKKFFDRAAAAVDSFNKFLPAPVAFAGINNVNNPNSGLIDDMESFWFAEVLKYLFLTFDDPNHISLDEWVINTEAHPFKAPPTLPVYGSGKLIDQVAPFKIKSGPLPAVSPIPRININGEVS</sequence>
<evidence type="ECO:0000256" key="13">
    <source>
        <dbReference type="PIRSR" id="PIRSR601382-3"/>
    </source>
</evidence>
<evidence type="ECO:0000256" key="8">
    <source>
        <dbReference type="ARBA" id="ARBA00023295"/>
    </source>
</evidence>
<evidence type="ECO:0000256" key="5">
    <source>
        <dbReference type="ARBA" id="ARBA00022801"/>
    </source>
</evidence>
<dbReference type="InterPro" id="IPR036026">
    <property type="entry name" value="Seven-hairpin_glycosidases"/>
</dbReference>
<proteinExistence type="inferred from homology"/>
<dbReference type="GO" id="GO:0005509">
    <property type="term" value="F:calcium ion binding"/>
    <property type="evidence" value="ECO:0007669"/>
    <property type="project" value="InterPro"/>
</dbReference>
<gene>
    <name evidence="16" type="ORF">QCA50_020245</name>
</gene>
<dbReference type="InterPro" id="IPR001382">
    <property type="entry name" value="Glyco_hydro_47"/>
</dbReference>
<comment type="similarity">
    <text evidence="3 14">Belongs to the glycosyl hydrolase 47 family.</text>
</comment>
<feature type="active site" evidence="11">
    <location>
        <position position="402"/>
    </location>
</feature>
<dbReference type="EC" id="3.2.1.-" evidence="14"/>
<keyword evidence="12" id="KW-0106">Calcium</keyword>
<comment type="caution">
    <text evidence="16">The sequence shown here is derived from an EMBL/GenBank/DDBJ whole genome shotgun (WGS) entry which is preliminary data.</text>
</comment>
<evidence type="ECO:0000256" key="10">
    <source>
        <dbReference type="ARBA" id="ARBA00048605"/>
    </source>
</evidence>
<feature type="active site" description="Proton donor" evidence="11">
    <location>
        <position position="359"/>
    </location>
</feature>
<dbReference type="AlphaFoldDB" id="A0AAW0FAP5"/>
<dbReference type="GO" id="GO:0004571">
    <property type="term" value="F:mannosyl-oligosaccharide 1,2-alpha-mannosidase activity"/>
    <property type="evidence" value="ECO:0007669"/>
    <property type="project" value="UniProtKB-EC"/>
</dbReference>
<dbReference type="InterPro" id="IPR012341">
    <property type="entry name" value="6hp_glycosidase-like_sf"/>
</dbReference>
<dbReference type="Proteomes" id="UP001385951">
    <property type="component" value="Unassembled WGS sequence"/>
</dbReference>
<comment type="catalytic activity">
    <reaction evidence="10">
        <text>N(4)-(alpha-D-Man-(1-&gt;2)-alpha-D-Man-(1-&gt;2)-alpha-D-Man-(1-&gt;3)-[alpha-D-Man-(1-&gt;2)-alpha-D-Man-(1-&gt;3)-[alpha-D-Man-(1-&gt;2)-alpha-D-Man-(1-&gt;6)]-alpha-D-Man-(1-&gt;6)]-beta-D-Man-(1-&gt;4)-beta-D-GlcNAc-(1-&gt;4)-beta-D-GlcNAc)-L-asparaginyl-[protein] (N-glucan mannose isomer 9A1,2,3B1,2,3) + 4 H2O = N(4)-(alpha-D-Man-(1-&gt;3)-[alpha-D-Man-(1-&gt;3)-[alpha-D-Man-(1-&gt;6)]-alpha-D-Man-(1-&gt;6)]-beta-D-Man-(1-&gt;4)-beta-D-GlcNAc-(1-&gt;4)-beta-D-GlcNAc)-L-asparaginyl-[protein] (N-glucan mannose isomer 5A1,2) + 4 beta-D-mannose</text>
        <dbReference type="Rhea" id="RHEA:56008"/>
        <dbReference type="Rhea" id="RHEA-COMP:14356"/>
        <dbReference type="Rhea" id="RHEA-COMP:14367"/>
        <dbReference type="ChEBI" id="CHEBI:15377"/>
        <dbReference type="ChEBI" id="CHEBI:28563"/>
        <dbReference type="ChEBI" id="CHEBI:59087"/>
        <dbReference type="ChEBI" id="CHEBI:139493"/>
        <dbReference type="EC" id="3.2.1.113"/>
    </reaction>
</comment>
<dbReference type="GO" id="GO:0036503">
    <property type="term" value="P:ERAD pathway"/>
    <property type="evidence" value="ECO:0007669"/>
    <property type="project" value="UniProtKB-ARBA"/>
</dbReference>
<evidence type="ECO:0000256" key="14">
    <source>
        <dbReference type="RuleBase" id="RU361193"/>
    </source>
</evidence>
<evidence type="ECO:0000256" key="12">
    <source>
        <dbReference type="PIRSR" id="PIRSR601382-2"/>
    </source>
</evidence>
<comment type="catalytic activity">
    <reaction evidence="9">
        <text>N(4)-(alpha-D-Man-(1-&gt;2)-alpha-D-Man-(1-&gt;2)-alpha-D-Man-(1-&gt;3)-[alpha-D-Man-(1-&gt;3)-[alpha-D-Man-(1-&gt;2)-alpha-D-Man-(1-&gt;6)]-alpha-D-Man-(1-&gt;6)]-beta-D-Man-(1-&gt;4)-beta-D-GlcNAc-(1-&gt;4)-beta-D-GlcNAc)-L-asparaginyl-[protein] (N-glucan mannose isomer 8A1,2,3B1,3) + 3 H2O = N(4)-(alpha-D-Man-(1-&gt;3)-[alpha-D-Man-(1-&gt;3)-[alpha-D-Man-(1-&gt;6)]-alpha-D-Man-(1-&gt;6)]-beta-D-Man-(1-&gt;4)-beta-D-GlcNAc-(1-&gt;4)-beta-D-GlcNAc)-L-asparaginyl-[protein] (N-glucan mannose isomer 5A1,2) + 3 beta-D-mannose</text>
        <dbReference type="Rhea" id="RHEA:56028"/>
        <dbReference type="Rhea" id="RHEA-COMP:14358"/>
        <dbReference type="Rhea" id="RHEA-COMP:14367"/>
        <dbReference type="ChEBI" id="CHEBI:15377"/>
        <dbReference type="ChEBI" id="CHEBI:28563"/>
        <dbReference type="ChEBI" id="CHEBI:59087"/>
        <dbReference type="ChEBI" id="CHEBI:60628"/>
        <dbReference type="EC" id="3.2.1.113"/>
    </reaction>
</comment>
<dbReference type="Pfam" id="PF01532">
    <property type="entry name" value="Glyco_hydro_47"/>
    <property type="match status" value="1"/>
</dbReference>
<reference evidence="16 17" key="1">
    <citation type="submission" date="2022-09" db="EMBL/GenBank/DDBJ databases">
        <authorList>
            <person name="Palmer J.M."/>
        </authorList>
    </citation>
    <scope>NUCLEOTIDE SEQUENCE [LARGE SCALE GENOMIC DNA]</scope>
    <source>
        <strain evidence="16 17">DSM 7382</strain>
    </source>
</reference>
<protein>
    <recommendedName>
        <fullName evidence="14">alpha-1,2-Mannosidase</fullName>
        <ecNumber evidence="14">3.2.1.-</ecNumber>
    </recommendedName>
</protein>
<evidence type="ECO:0000256" key="6">
    <source>
        <dbReference type="ARBA" id="ARBA00023157"/>
    </source>
</evidence>
<keyword evidence="17" id="KW-1185">Reference proteome</keyword>
<feature type="active site" evidence="11">
    <location>
        <position position="251"/>
    </location>
</feature>
<dbReference type="GO" id="GO:0005975">
    <property type="term" value="P:carbohydrate metabolic process"/>
    <property type="evidence" value="ECO:0007669"/>
    <property type="project" value="InterPro"/>
</dbReference>
<keyword evidence="12" id="KW-0479">Metal-binding</keyword>
<keyword evidence="7" id="KW-0325">Glycoprotein</keyword>
<dbReference type="InterPro" id="IPR050749">
    <property type="entry name" value="Glycosyl_Hydrolase_47"/>
</dbReference>
<dbReference type="EMBL" id="JASBNA010000104">
    <property type="protein sequence ID" value="KAK7676777.1"/>
    <property type="molecule type" value="Genomic_DNA"/>
</dbReference>
<dbReference type="Gene3D" id="1.50.10.10">
    <property type="match status" value="1"/>
</dbReference>
<keyword evidence="6 13" id="KW-1015">Disulfide bond</keyword>
<name>A0AAW0FAP5_9APHY</name>
<dbReference type="FunFam" id="1.50.10.10:FF:000047">
    <property type="entry name" value="Mannosyl-oligosaccharide alpha-1,2-mannosidase"/>
    <property type="match status" value="1"/>
</dbReference>
<dbReference type="PANTHER" id="PTHR11742:SF101">
    <property type="entry name" value="MANNOSYL-OLIGOSACCHARIDE ALPHA-1,2-MANNOSIDASE 1B"/>
    <property type="match status" value="1"/>
</dbReference>
<dbReference type="GO" id="GO:0016020">
    <property type="term" value="C:membrane"/>
    <property type="evidence" value="ECO:0007669"/>
    <property type="project" value="InterPro"/>
</dbReference>
<evidence type="ECO:0000256" key="7">
    <source>
        <dbReference type="ARBA" id="ARBA00023180"/>
    </source>
</evidence>
<keyword evidence="4 15" id="KW-0732">Signal</keyword>
<comment type="pathway">
    <text evidence="2">Protein modification; protein glycosylation.</text>
</comment>
<evidence type="ECO:0000256" key="3">
    <source>
        <dbReference type="ARBA" id="ARBA00007658"/>
    </source>
</evidence>
<evidence type="ECO:0000313" key="16">
    <source>
        <dbReference type="EMBL" id="KAK7676777.1"/>
    </source>
</evidence>